<evidence type="ECO:0000313" key="4">
    <source>
        <dbReference type="EMBL" id="EIE23743.1"/>
    </source>
</evidence>
<dbReference type="Pfam" id="PF05834">
    <property type="entry name" value="Lycopene_cycl"/>
    <property type="match status" value="1"/>
</dbReference>
<dbReference type="GO" id="GO:0016860">
    <property type="term" value="F:intramolecular oxidoreductase activity"/>
    <property type="evidence" value="ECO:0007669"/>
    <property type="project" value="UniProtKB-ARBA"/>
</dbReference>
<dbReference type="InterPro" id="IPR010108">
    <property type="entry name" value="Lycopene_cyclase_b/e"/>
</dbReference>
<keyword evidence="3" id="KW-0472">Membrane</keyword>
<dbReference type="GeneID" id="17041735"/>
<dbReference type="KEGG" id="csl:COCSUDRAFT_41900"/>
<dbReference type="OrthoDB" id="1716816at2759"/>
<dbReference type="STRING" id="574566.I0YZC4"/>
<gene>
    <name evidence="4" type="ORF">COCSUDRAFT_41900</name>
</gene>
<dbReference type="Proteomes" id="UP000007264">
    <property type="component" value="Unassembled WGS sequence"/>
</dbReference>
<dbReference type="RefSeq" id="XP_005648287.1">
    <property type="nucleotide sequence ID" value="XM_005648230.1"/>
</dbReference>
<dbReference type="InterPro" id="IPR036188">
    <property type="entry name" value="FAD/NAD-bd_sf"/>
</dbReference>
<dbReference type="eggNOG" id="ENOG502QT61">
    <property type="taxonomic scope" value="Eukaryota"/>
</dbReference>
<dbReference type="SUPFAM" id="SSF51905">
    <property type="entry name" value="FAD/NAD(P)-binding domain"/>
    <property type="match status" value="1"/>
</dbReference>
<comment type="similarity">
    <text evidence="2">Belongs to the lycopene cyclase family.</text>
</comment>
<protein>
    <submittedName>
        <fullName evidence="4">Lycopene cyclase family</fullName>
    </submittedName>
</protein>
<sequence>MCSVLIYKRRPTKLAAEHSARQTACPRKATRLQAVADRLTAEASLEATIHTNQIIRDGDFESSLVAEQASKRDPEQPSLASVLDAFNPATTTVDVCVVGCGPAGLALAAELGANGVSVALIGHDVPFVNNYGVWKDEFKDLGLEGTLDREWEDAMCYFGEGREVRVGRGYGRVCRRRLRDLLLQRCKHNGVRFRAGELTRIGEADSGAEFVTLTLADRTTVRTRLVTLAAGAAAGKFLQYEETAPTVAAQTAYGIEVEVEGYEDAYDPSSMLFMDFRRHHSGTWQGAAHRLVPGEHPVAGEGLWGTQREVPSFLYAMPVAPGRVFLEETCLVAKPALPFATLKRRLLRRLHAMGVTRIIEEEWSYIPVGGPLPLGSQTATAFGAAANLVHPATGYSIARSMREAPGLARDVAAVLRRRLPVRATAAAVWDSLWPAEKRRQAAFHVFGMELLAKMDLSATNAFFSTFFRLPDFYWRGFLASSLTSAQLIAFALLTFVLAPTRIQLALMRHLITDPAGSYLIRHYLGIALLSLTNSDFLCNTSVL</sequence>
<evidence type="ECO:0000256" key="2">
    <source>
        <dbReference type="ARBA" id="ARBA00006599"/>
    </source>
</evidence>
<keyword evidence="3" id="KW-0812">Transmembrane</keyword>
<comment type="caution">
    <text evidence="4">The sequence shown here is derived from an EMBL/GenBank/DDBJ whole genome shotgun (WGS) entry which is preliminary data.</text>
</comment>
<dbReference type="EMBL" id="AGSI01000007">
    <property type="protein sequence ID" value="EIE23743.1"/>
    <property type="molecule type" value="Genomic_DNA"/>
</dbReference>
<keyword evidence="5" id="KW-1185">Reference proteome</keyword>
<name>I0YZC4_COCSC</name>
<dbReference type="PANTHER" id="PTHR39757:SF3">
    <property type="entry name" value="LYCOPENE EPSILON CYCLASE, CHLOROPLASTIC"/>
    <property type="match status" value="1"/>
</dbReference>
<dbReference type="GO" id="GO:0016117">
    <property type="term" value="P:carotenoid biosynthetic process"/>
    <property type="evidence" value="ECO:0007669"/>
    <property type="project" value="InterPro"/>
</dbReference>
<reference evidence="4 5" key="1">
    <citation type="journal article" date="2012" name="Genome Biol.">
        <title>The genome of the polar eukaryotic microalga coccomyxa subellipsoidea reveals traits of cold adaptation.</title>
        <authorList>
            <person name="Blanc G."/>
            <person name="Agarkova I."/>
            <person name="Grimwood J."/>
            <person name="Kuo A."/>
            <person name="Brueggeman A."/>
            <person name="Dunigan D."/>
            <person name="Gurnon J."/>
            <person name="Ladunga I."/>
            <person name="Lindquist E."/>
            <person name="Lucas S."/>
            <person name="Pangilinan J."/>
            <person name="Proschold T."/>
            <person name="Salamov A."/>
            <person name="Schmutz J."/>
            <person name="Weeks D."/>
            <person name="Yamada T."/>
            <person name="Claverie J.M."/>
            <person name="Grigoriev I."/>
            <person name="Van Etten J."/>
            <person name="Lomsadze A."/>
            <person name="Borodovsky M."/>
        </authorList>
    </citation>
    <scope>NUCLEOTIDE SEQUENCE [LARGE SCALE GENOMIC DNA]</scope>
    <source>
        <strain evidence="4 5">C-169</strain>
    </source>
</reference>
<dbReference type="PANTHER" id="PTHR39757">
    <property type="match status" value="1"/>
</dbReference>
<dbReference type="GO" id="GO:0016705">
    <property type="term" value="F:oxidoreductase activity, acting on paired donors, with incorporation or reduction of molecular oxygen"/>
    <property type="evidence" value="ECO:0007669"/>
    <property type="project" value="InterPro"/>
</dbReference>
<evidence type="ECO:0000313" key="5">
    <source>
        <dbReference type="Proteomes" id="UP000007264"/>
    </source>
</evidence>
<proteinExistence type="inferred from homology"/>
<dbReference type="NCBIfam" id="TIGR01790">
    <property type="entry name" value="carotene-cycl"/>
    <property type="match status" value="1"/>
</dbReference>
<accession>I0YZC4</accession>
<dbReference type="AlphaFoldDB" id="I0YZC4"/>
<comment type="pathway">
    <text evidence="1">Carotenoid biosynthesis.</text>
</comment>
<dbReference type="Gene3D" id="3.50.50.60">
    <property type="entry name" value="FAD/NAD(P)-binding domain"/>
    <property type="match status" value="1"/>
</dbReference>
<evidence type="ECO:0000256" key="3">
    <source>
        <dbReference type="SAM" id="Phobius"/>
    </source>
</evidence>
<organism evidence="4 5">
    <name type="scientific">Coccomyxa subellipsoidea (strain C-169)</name>
    <name type="common">Green microalga</name>
    <dbReference type="NCBI Taxonomy" id="574566"/>
    <lineage>
        <taxon>Eukaryota</taxon>
        <taxon>Viridiplantae</taxon>
        <taxon>Chlorophyta</taxon>
        <taxon>core chlorophytes</taxon>
        <taxon>Trebouxiophyceae</taxon>
        <taxon>Trebouxiophyceae incertae sedis</taxon>
        <taxon>Coccomyxaceae</taxon>
        <taxon>Coccomyxa</taxon>
        <taxon>Coccomyxa subellipsoidea</taxon>
    </lineage>
</organism>
<feature type="transmembrane region" description="Helical" evidence="3">
    <location>
        <begin position="472"/>
        <end position="498"/>
    </location>
</feature>
<dbReference type="PRINTS" id="PR00420">
    <property type="entry name" value="RNGMNOXGNASE"/>
</dbReference>
<evidence type="ECO:0000256" key="1">
    <source>
        <dbReference type="ARBA" id="ARBA00004829"/>
    </source>
</evidence>
<keyword evidence="3" id="KW-1133">Transmembrane helix</keyword>